<keyword evidence="1" id="KW-0472">Membrane</keyword>
<accession>A0ABV2BXD4</accession>
<keyword evidence="1" id="KW-1133">Transmembrane helix</keyword>
<name>A0ABV2BXD4_9GAMM</name>
<sequence length="195" mass="22564">MTTQKTQYVEVPTDLKTKLLAISVIFIVLFLVILGGHSSFYDLVDGFERLNRVSYYVEVSVWDLPILFTIPCVLSIGYGCILLLFNRVTEKARRLTLKIGVFFGICFLAIRPFYGFWLSHYVESKGYHFCWYYSNVSMMTPNVYMNQPDLCYPVNPKSDILPWFDEQEAKGIVLTPDMVKAQADKISEAYEAQFR</sequence>
<evidence type="ECO:0000313" key="3">
    <source>
        <dbReference type="Proteomes" id="UP001548189"/>
    </source>
</evidence>
<reference evidence="2 3" key="1">
    <citation type="submission" date="2024-06" db="EMBL/GenBank/DDBJ databases">
        <authorList>
            <person name="Li F."/>
        </authorList>
    </citation>
    <scope>NUCLEOTIDE SEQUENCE [LARGE SCALE GENOMIC DNA]</scope>
    <source>
        <strain evidence="2 3">GXAS 311</strain>
    </source>
</reference>
<gene>
    <name evidence="2" type="ORF">ABVT43_15675</name>
</gene>
<comment type="caution">
    <text evidence="2">The sequence shown here is derived from an EMBL/GenBank/DDBJ whole genome shotgun (WGS) entry which is preliminary data.</text>
</comment>
<feature type="transmembrane region" description="Helical" evidence="1">
    <location>
        <begin position="20"/>
        <end position="41"/>
    </location>
</feature>
<dbReference type="RefSeq" id="WP_353897166.1">
    <property type="nucleotide sequence ID" value="NZ_JBEVCJ010000024.1"/>
</dbReference>
<protein>
    <recommendedName>
        <fullName evidence="4">DUF1240 domain-containing protein</fullName>
    </recommendedName>
</protein>
<evidence type="ECO:0000256" key="1">
    <source>
        <dbReference type="SAM" id="Phobius"/>
    </source>
</evidence>
<dbReference type="EMBL" id="JBEVCJ010000024">
    <property type="protein sequence ID" value="MET1256580.1"/>
    <property type="molecule type" value="Genomic_DNA"/>
</dbReference>
<dbReference type="Proteomes" id="UP001548189">
    <property type="component" value="Unassembled WGS sequence"/>
</dbReference>
<feature type="transmembrane region" description="Helical" evidence="1">
    <location>
        <begin position="97"/>
        <end position="117"/>
    </location>
</feature>
<keyword evidence="3" id="KW-1185">Reference proteome</keyword>
<organism evidence="2 3">
    <name type="scientific">Aliikangiella maris</name>
    <dbReference type="NCBI Taxonomy" id="3162458"/>
    <lineage>
        <taxon>Bacteria</taxon>
        <taxon>Pseudomonadati</taxon>
        <taxon>Pseudomonadota</taxon>
        <taxon>Gammaproteobacteria</taxon>
        <taxon>Oceanospirillales</taxon>
        <taxon>Pleioneaceae</taxon>
        <taxon>Aliikangiella</taxon>
    </lineage>
</organism>
<proteinExistence type="predicted"/>
<keyword evidence="1" id="KW-0812">Transmembrane</keyword>
<evidence type="ECO:0008006" key="4">
    <source>
        <dbReference type="Google" id="ProtNLM"/>
    </source>
</evidence>
<feature type="transmembrane region" description="Helical" evidence="1">
    <location>
        <begin position="61"/>
        <end position="85"/>
    </location>
</feature>
<evidence type="ECO:0000313" key="2">
    <source>
        <dbReference type="EMBL" id="MET1256580.1"/>
    </source>
</evidence>